<keyword evidence="1" id="KW-0472">Membrane</keyword>
<keyword evidence="3" id="KW-1185">Reference proteome</keyword>
<comment type="caution">
    <text evidence="2">The sequence shown here is derived from an EMBL/GenBank/DDBJ whole genome shotgun (WGS) entry which is preliminary data.</text>
</comment>
<evidence type="ECO:0000313" key="2">
    <source>
        <dbReference type="EMBL" id="MFC7071001.1"/>
    </source>
</evidence>
<proteinExistence type="predicted"/>
<keyword evidence="1" id="KW-1133">Transmembrane helix</keyword>
<organism evidence="2 3">
    <name type="scientific">Halobaculum lipolyticum</name>
    <dbReference type="NCBI Taxonomy" id="3032001"/>
    <lineage>
        <taxon>Archaea</taxon>
        <taxon>Methanobacteriati</taxon>
        <taxon>Methanobacteriota</taxon>
        <taxon>Stenosarchaea group</taxon>
        <taxon>Halobacteria</taxon>
        <taxon>Halobacteriales</taxon>
        <taxon>Haloferacaceae</taxon>
        <taxon>Halobaculum</taxon>
    </lineage>
</organism>
<sequence length="67" mass="6747">MDRPDRTRLLLVFFVAALVVDADFAGTPFPGSLVLGAAEALAFGAAVVAPSLLAADLLASAYGRVAG</sequence>
<evidence type="ECO:0000256" key="1">
    <source>
        <dbReference type="SAM" id="Phobius"/>
    </source>
</evidence>
<protein>
    <submittedName>
        <fullName evidence="2">Uncharacterized protein</fullName>
    </submittedName>
</protein>
<dbReference type="AlphaFoldDB" id="A0ABD5WCH7"/>
<dbReference type="Proteomes" id="UP001596461">
    <property type="component" value="Unassembled WGS sequence"/>
</dbReference>
<gene>
    <name evidence="2" type="ORF">ACFQL9_15250</name>
</gene>
<evidence type="ECO:0000313" key="3">
    <source>
        <dbReference type="Proteomes" id="UP001596461"/>
    </source>
</evidence>
<dbReference type="GeneID" id="81125582"/>
<dbReference type="RefSeq" id="WP_284030735.1">
    <property type="nucleotide sequence ID" value="NZ_CP126154.1"/>
</dbReference>
<reference evidence="2 3" key="1">
    <citation type="journal article" date="2019" name="Int. J. Syst. Evol. Microbiol.">
        <title>The Global Catalogue of Microorganisms (GCM) 10K type strain sequencing project: providing services to taxonomists for standard genome sequencing and annotation.</title>
        <authorList>
            <consortium name="The Broad Institute Genomics Platform"/>
            <consortium name="The Broad Institute Genome Sequencing Center for Infectious Disease"/>
            <person name="Wu L."/>
            <person name="Ma J."/>
        </authorList>
    </citation>
    <scope>NUCLEOTIDE SEQUENCE [LARGE SCALE GENOMIC DNA]</scope>
    <source>
        <strain evidence="2 3">DT31</strain>
    </source>
</reference>
<name>A0ABD5WCH7_9EURY</name>
<keyword evidence="1" id="KW-0812">Transmembrane</keyword>
<feature type="transmembrane region" description="Helical" evidence="1">
    <location>
        <begin position="41"/>
        <end position="62"/>
    </location>
</feature>
<dbReference type="EMBL" id="JBHTAH010000016">
    <property type="protein sequence ID" value="MFC7071001.1"/>
    <property type="molecule type" value="Genomic_DNA"/>
</dbReference>
<accession>A0ABD5WCH7</accession>